<evidence type="ECO:0000256" key="5">
    <source>
        <dbReference type="ARBA" id="ARBA00022490"/>
    </source>
</evidence>
<protein>
    <recommendedName>
        <fullName evidence="15">Threonylcarbamoyladenosine tRNA methylthiotransferase MtaB</fullName>
        <ecNumber evidence="3">2.8.4.5</ecNumber>
    </recommendedName>
    <alternativeName>
        <fullName evidence="12">tRNA-t(6)A37 methylthiotransferase</fullName>
    </alternativeName>
</protein>
<dbReference type="InterPro" id="IPR005839">
    <property type="entry name" value="Methylthiotransferase"/>
</dbReference>
<evidence type="ECO:0000259" key="16">
    <source>
        <dbReference type="PROSITE" id="PS51449"/>
    </source>
</evidence>
<dbReference type="Gene3D" id="3.40.50.12160">
    <property type="entry name" value="Methylthiotransferase, N-terminal domain"/>
    <property type="match status" value="1"/>
</dbReference>
<accession>A0A1I1YR69</accession>
<evidence type="ECO:0000259" key="17">
    <source>
        <dbReference type="PROSITE" id="PS51918"/>
    </source>
</evidence>
<dbReference type="InterPro" id="IPR023404">
    <property type="entry name" value="rSAM_horseshoe"/>
</dbReference>
<sequence length="439" mass="50340">MEKEKIRRVAFKTLGCRLNQYETDALASQFDKAGYQIVDFKEKADVVVVNTCTVTNQSDQKSRNLISQAIRNNRGAVVVATGCMVNNHKEQLENEKKITYVVENNRKGNILELVDAHLKGEIIHPSDFEGDVFRFSAVDKSLHTRSAIKIQDGCDNFCTFCIIPMVRGRAVSRPLPQIIDTVRKTLDNGFKELVITGVNIGRYRWEDKTFEDVLEAILELPGDFRIRISSLEPDGFGDRFYDLFTHPKLAPHLHLCLQSGSDKVLLRMRRMYDLELFASILERFRAIRPDFNFTTDMIVGFPGETDEDFAASLDAVERFGFSHVHTFKYSVRKGTRAERMENQVPETIKNERSAMLRDIAEKNKERYYASFIGKQQRVLIEKIDRDGWAHGYGEHYIPFRIKSGQAEKNTFVTVTAKNLDYLDDKCILTGDVLSLVNKQ</sequence>
<dbReference type="NCBIfam" id="TIGR01579">
    <property type="entry name" value="MiaB-like-C"/>
    <property type="match status" value="1"/>
</dbReference>
<evidence type="ECO:0000256" key="6">
    <source>
        <dbReference type="ARBA" id="ARBA00022679"/>
    </source>
</evidence>
<comment type="function">
    <text evidence="2">Catalyzes the methylthiolation of N6-threonylcarbamoyladenosine (t(6)A), leading to the formation of 2-methylthio-N6-threonylcarbamoyladenosine (ms(2)t(6)A) at position 37 in tRNAs that read codons beginning with adenine.</text>
</comment>
<dbReference type="RefSeq" id="WP_010527087.1">
    <property type="nucleotide sequence ID" value="NZ_AFSL01000026.1"/>
</dbReference>
<keyword evidence="8" id="KW-0819">tRNA processing</keyword>
<dbReference type="GO" id="GO:0035598">
    <property type="term" value="F:tRNA (N(6)-L-threonylcarbamoyladenosine(37)-C(2))-methylthiotransferase activity"/>
    <property type="evidence" value="ECO:0007669"/>
    <property type="project" value="UniProtKB-EC"/>
</dbReference>
<dbReference type="EC" id="2.8.4.5" evidence="3"/>
<gene>
    <name evidence="18" type="ORF">SAMN05444380_10892</name>
</gene>
<dbReference type="InterPro" id="IPR038135">
    <property type="entry name" value="Methylthiotransferase_N_sf"/>
</dbReference>
<keyword evidence="11" id="KW-0411">Iron-sulfur</keyword>
<evidence type="ECO:0000313" key="19">
    <source>
        <dbReference type="Proteomes" id="UP000181976"/>
    </source>
</evidence>
<dbReference type="eggNOG" id="COG0621">
    <property type="taxonomic scope" value="Bacteria"/>
</dbReference>
<keyword evidence="7" id="KW-0949">S-adenosyl-L-methionine</keyword>
<keyword evidence="6 18" id="KW-0808">Transferase</keyword>
<dbReference type="SUPFAM" id="SSF102114">
    <property type="entry name" value="Radical SAM enzymes"/>
    <property type="match status" value="1"/>
</dbReference>
<feature type="domain" description="Radical SAM core" evidence="17">
    <location>
        <begin position="140"/>
        <end position="366"/>
    </location>
</feature>
<evidence type="ECO:0000313" key="18">
    <source>
        <dbReference type="EMBL" id="SFE22026.1"/>
    </source>
</evidence>
<dbReference type="PROSITE" id="PS51918">
    <property type="entry name" value="RADICAL_SAM"/>
    <property type="match status" value="1"/>
</dbReference>
<dbReference type="InterPro" id="IPR006467">
    <property type="entry name" value="MiaB-like_bact"/>
</dbReference>
<organism evidence="18 19">
    <name type="scientific">Thermophagus xiamenensis</name>
    <dbReference type="NCBI Taxonomy" id="385682"/>
    <lineage>
        <taxon>Bacteria</taxon>
        <taxon>Pseudomonadati</taxon>
        <taxon>Bacteroidota</taxon>
        <taxon>Bacteroidia</taxon>
        <taxon>Marinilabiliales</taxon>
        <taxon>Marinilabiliaceae</taxon>
        <taxon>Thermophagus</taxon>
    </lineage>
</organism>
<dbReference type="PANTHER" id="PTHR11918:SF45">
    <property type="entry name" value="THREONYLCARBAMOYLADENOSINE TRNA METHYLTHIOTRANSFERASE"/>
    <property type="match status" value="1"/>
</dbReference>
<evidence type="ECO:0000256" key="15">
    <source>
        <dbReference type="ARBA" id="ARBA00069898"/>
    </source>
</evidence>
<dbReference type="OrthoDB" id="9805215at2"/>
<evidence type="ECO:0000256" key="3">
    <source>
        <dbReference type="ARBA" id="ARBA00013273"/>
    </source>
</evidence>
<reference evidence="18 19" key="1">
    <citation type="submission" date="2016-10" db="EMBL/GenBank/DDBJ databases">
        <authorList>
            <person name="de Groot N.N."/>
        </authorList>
    </citation>
    <scope>NUCLEOTIDE SEQUENCE [LARGE SCALE GENOMIC DNA]</scope>
    <source>
        <strain evidence="18 19">DSM 19012</strain>
    </source>
</reference>
<dbReference type="SFLD" id="SFLDG01082">
    <property type="entry name" value="B12-binding_domain_containing"/>
    <property type="match status" value="1"/>
</dbReference>
<dbReference type="Gene3D" id="3.80.30.20">
    <property type="entry name" value="tm_1862 like domain"/>
    <property type="match status" value="1"/>
</dbReference>
<dbReference type="SFLD" id="SFLDG01061">
    <property type="entry name" value="methylthiotransferase"/>
    <property type="match status" value="1"/>
</dbReference>
<comment type="catalytic activity">
    <reaction evidence="13">
        <text>N(6)-L-threonylcarbamoyladenosine(37) in tRNA + (sulfur carrier)-SH + AH2 + 2 S-adenosyl-L-methionine = 2-methylsulfanyl-N(6)-L-threonylcarbamoyladenosine(37) in tRNA + (sulfur carrier)-H + 5'-deoxyadenosine + L-methionine + A + S-adenosyl-L-homocysteine + 2 H(+)</text>
        <dbReference type="Rhea" id="RHEA:37075"/>
        <dbReference type="Rhea" id="RHEA-COMP:10163"/>
        <dbReference type="Rhea" id="RHEA-COMP:11092"/>
        <dbReference type="Rhea" id="RHEA-COMP:14737"/>
        <dbReference type="Rhea" id="RHEA-COMP:14739"/>
        <dbReference type="ChEBI" id="CHEBI:13193"/>
        <dbReference type="ChEBI" id="CHEBI:15378"/>
        <dbReference type="ChEBI" id="CHEBI:17319"/>
        <dbReference type="ChEBI" id="CHEBI:17499"/>
        <dbReference type="ChEBI" id="CHEBI:29917"/>
        <dbReference type="ChEBI" id="CHEBI:57844"/>
        <dbReference type="ChEBI" id="CHEBI:57856"/>
        <dbReference type="ChEBI" id="CHEBI:59789"/>
        <dbReference type="ChEBI" id="CHEBI:64428"/>
        <dbReference type="ChEBI" id="CHEBI:74418"/>
        <dbReference type="ChEBI" id="CHEBI:74420"/>
        <dbReference type="EC" id="2.8.4.5"/>
    </reaction>
</comment>
<evidence type="ECO:0000256" key="13">
    <source>
        <dbReference type="ARBA" id="ARBA00051661"/>
    </source>
</evidence>
<evidence type="ECO:0000256" key="10">
    <source>
        <dbReference type="ARBA" id="ARBA00023004"/>
    </source>
</evidence>
<evidence type="ECO:0000256" key="11">
    <source>
        <dbReference type="ARBA" id="ARBA00023014"/>
    </source>
</evidence>
<dbReference type="Proteomes" id="UP000181976">
    <property type="component" value="Unassembled WGS sequence"/>
</dbReference>
<proteinExistence type="inferred from homology"/>
<keyword evidence="10" id="KW-0408">Iron</keyword>
<evidence type="ECO:0000256" key="9">
    <source>
        <dbReference type="ARBA" id="ARBA00022723"/>
    </source>
</evidence>
<dbReference type="PROSITE" id="PS01278">
    <property type="entry name" value="MTTASE_RADICAL"/>
    <property type="match status" value="1"/>
</dbReference>
<evidence type="ECO:0000256" key="2">
    <source>
        <dbReference type="ARBA" id="ARBA00002399"/>
    </source>
</evidence>
<dbReference type="InterPro" id="IPR013848">
    <property type="entry name" value="Methylthiotransferase_N"/>
</dbReference>
<dbReference type="InterPro" id="IPR006638">
    <property type="entry name" value="Elp3/MiaA/NifB-like_rSAM"/>
</dbReference>
<dbReference type="InterPro" id="IPR007197">
    <property type="entry name" value="rSAM"/>
</dbReference>
<keyword evidence="19" id="KW-1185">Reference proteome</keyword>
<dbReference type="AlphaFoldDB" id="A0A1I1YR69"/>
<dbReference type="SFLD" id="SFLDS00029">
    <property type="entry name" value="Radical_SAM"/>
    <property type="match status" value="1"/>
</dbReference>
<evidence type="ECO:0000256" key="12">
    <source>
        <dbReference type="ARBA" id="ARBA00031213"/>
    </source>
</evidence>
<dbReference type="NCBIfam" id="TIGR00089">
    <property type="entry name" value="MiaB/RimO family radical SAM methylthiotransferase"/>
    <property type="match status" value="1"/>
</dbReference>
<evidence type="ECO:0000256" key="14">
    <source>
        <dbReference type="ARBA" id="ARBA00061574"/>
    </source>
</evidence>
<dbReference type="EMBL" id="FONA01000008">
    <property type="protein sequence ID" value="SFE22026.1"/>
    <property type="molecule type" value="Genomic_DNA"/>
</dbReference>
<dbReference type="GO" id="GO:0046872">
    <property type="term" value="F:metal ion binding"/>
    <property type="evidence" value="ECO:0007669"/>
    <property type="project" value="UniProtKB-KW"/>
</dbReference>
<dbReference type="InterPro" id="IPR058240">
    <property type="entry name" value="rSAM_sf"/>
</dbReference>
<feature type="domain" description="MTTase N-terminal" evidence="16">
    <location>
        <begin position="7"/>
        <end position="119"/>
    </location>
</feature>
<comment type="similarity">
    <text evidence="14">Belongs to the methylthiotransferase family. MtaB subfamily.</text>
</comment>
<dbReference type="CDD" id="cd01335">
    <property type="entry name" value="Radical_SAM"/>
    <property type="match status" value="1"/>
</dbReference>
<dbReference type="GO" id="GO:0051539">
    <property type="term" value="F:4 iron, 4 sulfur cluster binding"/>
    <property type="evidence" value="ECO:0007669"/>
    <property type="project" value="UniProtKB-KW"/>
</dbReference>
<dbReference type="InParanoid" id="A0A1I1YR69"/>
<dbReference type="STRING" id="385682.SAMN05444380_10892"/>
<dbReference type="PROSITE" id="PS51449">
    <property type="entry name" value="MTTASE_N"/>
    <property type="match status" value="1"/>
</dbReference>
<dbReference type="Pfam" id="PF04055">
    <property type="entry name" value="Radical_SAM"/>
    <property type="match status" value="1"/>
</dbReference>
<keyword evidence="5" id="KW-0963">Cytoplasm</keyword>
<dbReference type="Pfam" id="PF00919">
    <property type="entry name" value="UPF0004"/>
    <property type="match status" value="1"/>
</dbReference>
<dbReference type="PANTHER" id="PTHR11918">
    <property type="entry name" value="RADICAL SAM PROTEINS"/>
    <property type="match status" value="1"/>
</dbReference>
<dbReference type="SMART" id="SM00729">
    <property type="entry name" value="Elp3"/>
    <property type="match status" value="1"/>
</dbReference>
<dbReference type="FunFam" id="3.80.30.20:FF:000001">
    <property type="entry name" value="tRNA-2-methylthio-N(6)-dimethylallyladenosine synthase 2"/>
    <property type="match status" value="1"/>
</dbReference>
<keyword evidence="4" id="KW-0004">4Fe-4S</keyword>
<evidence type="ECO:0000256" key="7">
    <source>
        <dbReference type="ARBA" id="ARBA00022691"/>
    </source>
</evidence>
<evidence type="ECO:0000256" key="1">
    <source>
        <dbReference type="ARBA" id="ARBA00001966"/>
    </source>
</evidence>
<dbReference type="InterPro" id="IPR020612">
    <property type="entry name" value="Methylthiotransferase_CS"/>
</dbReference>
<evidence type="ECO:0000256" key="8">
    <source>
        <dbReference type="ARBA" id="ARBA00022694"/>
    </source>
</evidence>
<name>A0A1I1YR69_9BACT</name>
<evidence type="ECO:0000256" key="4">
    <source>
        <dbReference type="ARBA" id="ARBA00022485"/>
    </source>
</evidence>
<comment type="cofactor">
    <cofactor evidence="1">
        <name>[4Fe-4S] cluster</name>
        <dbReference type="ChEBI" id="CHEBI:49883"/>
    </cofactor>
</comment>
<keyword evidence="9" id="KW-0479">Metal-binding</keyword>
<dbReference type="FunFam" id="3.40.50.12160:FF:000004">
    <property type="entry name" value="Threonylcarbamoyladenosine tRNA methylthiotransferase MtaB"/>
    <property type="match status" value="1"/>
</dbReference>